<dbReference type="OrthoDB" id="5964at10239"/>
<dbReference type="EMBL" id="HE978309">
    <property type="protein sequence ID" value="CEO90748.1"/>
    <property type="molecule type" value="Genomic_DNA"/>
</dbReference>
<evidence type="ECO:0000313" key="3">
    <source>
        <dbReference type="Proteomes" id="UP000203896"/>
    </source>
</evidence>
<protein>
    <submittedName>
        <fullName evidence="2">Putative baseplate wedge tail fiber connector</fullName>
    </submittedName>
</protein>
<gene>
    <name evidence="2" type="ORF">BN201_0145</name>
</gene>
<name>A0A0B7MRJ4_9CAUD</name>
<dbReference type="InterPro" id="IPR008987">
    <property type="entry name" value="Baseplate_struct_prot_Gp9/10_N"/>
</dbReference>
<dbReference type="GeneID" id="23301184"/>
<dbReference type="KEGG" id="vg:23301184"/>
<dbReference type="Gene3D" id="2.60.40.1680">
    <property type="entry name" value="4-oxalocrotonate tautomerase-like"/>
    <property type="match status" value="1"/>
</dbReference>
<evidence type="ECO:0000313" key="2">
    <source>
        <dbReference type="EMBL" id="CEO90748.1"/>
    </source>
</evidence>
<dbReference type="Pfam" id="PF07880">
    <property type="entry name" value="T4_gp9_10_N"/>
    <property type="match status" value="1"/>
</dbReference>
<organism evidence="2 3">
    <name type="scientific">Enterobacteria phage GEC-3S</name>
    <dbReference type="NCBI Taxonomy" id="1222338"/>
    <lineage>
        <taxon>Viruses</taxon>
        <taxon>Duplodnaviria</taxon>
        <taxon>Heunggongvirae</taxon>
        <taxon>Uroviricota</taxon>
        <taxon>Caudoviricetes</taxon>
        <taxon>Pantevenvirales</taxon>
        <taxon>Straboviridae</taxon>
        <taxon>Krischvirus</taxon>
        <taxon>Krischvirus gec3s</taxon>
    </lineage>
</organism>
<reference evidence="2 3" key="1">
    <citation type="submission" date="2012-08" db="EMBL/GenBank/DDBJ databases">
        <title>Selection and characterization of a candidate therapeutic bacteriophage that lyses the German Escherichia coli O104:H4 outbreak strain.</title>
        <authorList>
            <person name="Merabishvilli M."/>
            <person name="De Vos D."/>
            <person name="Verbeken G."/>
            <person name="Kropinski A."/>
            <person name="Vandenheuvel D."/>
            <person name="Lavigne R."/>
            <person name="Wattiau P."/>
            <person name="Mast J."/>
            <person name="Ragimbeau C."/>
            <person name="Mossong J."/>
            <person name="Scheres J."/>
            <person name="Chanishvili N."/>
            <person name="Vaneechoutte M."/>
            <person name="Pirnay J.P."/>
        </authorList>
    </citation>
    <scope>NUCLEOTIDE SEQUENCE [LARGE SCALE GENOMIC DNA]</scope>
</reference>
<dbReference type="Gene3D" id="2.60.120.640">
    <property type="entry name" value="gp9"/>
    <property type="match status" value="1"/>
</dbReference>
<accession>A0A0B7MRJ4</accession>
<dbReference type="SUPFAM" id="SSF50017">
    <property type="entry name" value="gp9"/>
    <property type="match status" value="1"/>
</dbReference>
<evidence type="ECO:0000259" key="1">
    <source>
        <dbReference type="Pfam" id="PF07880"/>
    </source>
</evidence>
<keyword evidence="3" id="KW-1185">Reference proteome</keyword>
<dbReference type="InterPro" id="IPR027412">
    <property type="entry name" value="Gp9_C_dom_sf"/>
</dbReference>
<proteinExistence type="predicted"/>
<feature type="domain" description="Baseplate structural protein Gp9/Gp10 N-terminal" evidence="1">
    <location>
        <begin position="6"/>
        <end position="168"/>
    </location>
</feature>
<dbReference type="RefSeq" id="YP_009118828.1">
    <property type="nucleotide sequence ID" value="NC_025425.1"/>
</dbReference>
<dbReference type="Gene3D" id="1.20.5.960">
    <property type="entry name" value="Bacteriophage t4 gene product 9 (gp9)"/>
    <property type="match status" value="1"/>
</dbReference>
<dbReference type="GO" id="GO:0019076">
    <property type="term" value="P:viral release from host cell"/>
    <property type="evidence" value="ECO:0007669"/>
    <property type="project" value="InterPro"/>
</dbReference>
<dbReference type="Proteomes" id="UP000203896">
    <property type="component" value="Segment"/>
</dbReference>
<dbReference type="InterPro" id="IPR036240">
    <property type="entry name" value="Gp9-like_sf"/>
</dbReference>
<dbReference type="InterPro" id="IPR027411">
    <property type="entry name" value="Gp9/Gp10_mid_dom_sf"/>
</dbReference>
<sequence length="284" mass="30478">MAQVPKKRIDTGTVGNPSTGDILYDGGNKINDNFDSIYDAFADQRFKDVDHGVGRMVIHATGYYQKHPRQSYAGSAVEIGSLHDIDTTQGALIAILPKAKVGEGVVFINSNGSLSTTTPLNIRTQAGDSISGYSGDATITQPFSKVTVWCTAVEGSRVTWRLGIESMFTDTTTPLDKTVNVTGVATNVAIAAKTEYVSIKLLTTASNTSGSKMRSSETLLMIDSKAGKVYATEYAVLQKTEDELYTVRYFIGSGDKVYAEYKATGENIRLAVKAVDTIKIGVAT</sequence>